<dbReference type="RefSeq" id="WP_092590525.1">
    <property type="nucleotide sequence ID" value="NZ_FMWL01000007.1"/>
</dbReference>
<dbReference type="EMBL" id="FMWL01000007">
    <property type="protein sequence ID" value="SCZ79369.1"/>
    <property type="molecule type" value="Genomic_DNA"/>
</dbReference>
<dbReference type="AlphaFoldDB" id="A0A1G5S1C8"/>
<dbReference type="PANTHER" id="PTHR30024:SF2">
    <property type="entry name" value="ABC TRANSPORTER SUBSTRATE-BINDING PROTEIN"/>
    <property type="match status" value="1"/>
</dbReference>
<name>A0A1G5S1C8_9FIRM</name>
<dbReference type="OrthoDB" id="9815602at2"/>
<dbReference type="STRING" id="1120920.SAMN03080599_01717"/>
<organism evidence="1 2">
    <name type="scientific">Acidaminobacter hydrogenoformans DSM 2784</name>
    <dbReference type="NCBI Taxonomy" id="1120920"/>
    <lineage>
        <taxon>Bacteria</taxon>
        <taxon>Bacillati</taxon>
        <taxon>Bacillota</taxon>
        <taxon>Clostridia</taxon>
        <taxon>Peptostreptococcales</taxon>
        <taxon>Acidaminobacteraceae</taxon>
        <taxon>Acidaminobacter</taxon>
    </lineage>
</organism>
<evidence type="ECO:0000313" key="1">
    <source>
        <dbReference type="EMBL" id="SCZ79369.1"/>
    </source>
</evidence>
<protein>
    <submittedName>
        <fullName evidence="1">NitT/TauT family transport system substrate-binding protein</fullName>
    </submittedName>
</protein>
<reference evidence="1 2" key="1">
    <citation type="submission" date="2016-10" db="EMBL/GenBank/DDBJ databases">
        <authorList>
            <person name="de Groot N.N."/>
        </authorList>
    </citation>
    <scope>NUCLEOTIDE SEQUENCE [LARGE SCALE GENOMIC DNA]</scope>
    <source>
        <strain evidence="1 2">DSM 2784</strain>
    </source>
</reference>
<dbReference type="Gene3D" id="3.40.190.10">
    <property type="entry name" value="Periplasmic binding protein-like II"/>
    <property type="match status" value="2"/>
</dbReference>
<dbReference type="Proteomes" id="UP000199208">
    <property type="component" value="Unassembled WGS sequence"/>
</dbReference>
<proteinExistence type="predicted"/>
<accession>A0A1G5S1C8</accession>
<evidence type="ECO:0000313" key="2">
    <source>
        <dbReference type="Proteomes" id="UP000199208"/>
    </source>
</evidence>
<gene>
    <name evidence="1" type="ORF">SAMN03080599_01717</name>
</gene>
<dbReference type="SUPFAM" id="SSF53850">
    <property type="entry name" value="Periplasmic binding protein-like II"/>
    <property type="match status" value="1"/>
</dbReference>
<dbReference type="PANTHER" id="PTHR30024">
    <property type="entry name" value="ALIPHATIC SULFONATES-BINDING PROTEIN-RELATED"/>
    <property type="match status" value="1"/>
</dbReference>
<sequence>MLSRIQTAKSKKADKMQRHSMDLHTKNLLPIVFLILLTVLSPLLLTGCAADQNNAEKPANSGPAQSPNKLVIADQFGLAYAPVEILKATDLLSSALAKRGLADVTVEYKRLGNTAAIREAMVSGDLDIGFVAIPPFLIGKDRGMDWRIITGLSESPMALVTKDPELYDLRDLTSAHRILLPQPGSVQHILLSMYAEKTLKDPKAFDNQLMAMSHPDAMMAMMNGPNTQLHFTSPPYLEQELAQEGYKVLIDGEAIMNGPFTFIVGICPQRVYDNTPLYEAFEEALSGAITFMNETPEEAIAILSKAYDYSEADLRLYLSNPQLRFDKQVQGLEVFHDFMSRTGVIRTSENMKDFFWSSKEYEN</sequence>
<keyword evidence="2" id="KW-1185">Reference proteome</keyword>